<evidence type="ECO:0000256" key="1">
    <source>
        <dbReference type="SAM" id="MobiDB-lite"/>
    </source>
</evidence>
<reference evidence="2" key="1">
    <citation type="submission" date="2018-04" db="EMBL/GenBank/DDBJ databases">
        <title>Transcriptome assembly of Sipha flava.</title>
        <authorList>
            <person name="Scully E.D."/>
            <person name="Geib S.M."/>
            <person name="Palmer N.A."/>
            <person name="Koch K."/>
            <person name="Bradshaw J."/>
            <person name="Heng-Moss T."/>
            <person name="Sarath G."/>
        </authorList>
    </citation>
    <scope>NUCLEOTIDE SEQUENCE</scope>
</reference>
<gene>
    <name evidence="2" type="ORF">g.31372</name>
</gene>
<evidence type="ECO:0000313" key="2">
    <source>
        <dbReference type="EMBL" id="MBY77372.1"/>
    </source>
</evidence>
<dbReference type="EMBL" id="GGMS01008169">
    <property type="protein sequence ID" value="MBY77372.1"/>
    <property type="molecule type" value="Transcribed_RNA"/>
</dbReference>
<name>A0A2S2QJM4_9HEMI</name>
<accession>A0A2S2QJM4</accession>
<dbReference type="AlphaFoldDB" id="A0A2S2QJM4"/>
<organism evidence="2">
    <name type="scientific">Sipha flava</name>
    <name type="common">yellow sugarcane aphid</name>
    <dbReference type="NCBI Taxonomy" id="143950"/>
    <lineage>
        <taxon>Eukaryota</taxon>
        <taxon>Metazoa</taxon>
        <taxon>Ecdysozoa</taxon>
        <taxon>Arthropoda</taxon>
        <taxon>Hexapoda</taxon>
        <taxon>Insecta</taxon>
        <taxon>Pterygota</taxon>
        <taxon>Neoptera</taxon>
        <taxon>Paraneoptera</taxon>
        <taxon>Hemiptera</taxon>
        <taxon>Sternorrhyncha</taxon>
        <taxon>Aphidomorpha</taxon>
        <taxon>Aphidoidea</taxon>
        <taxon>Aphididae</taxon>
        <taxon>Sipha</taxon>
    </lineage>
</organism>
<proteinExistence type="predicted"/>
<protein>
    <submittedName>
        <fullName evidence="2">Uncharacterized protein</fullName>
    </submittedName>
</protein>
<feature type="region of interest" description="Disordered" evidence="1">
    <location>
        <begin position="45"/>
        <end position="65"/>
    </location>
</feature>
<sequence>MVRRAAVPSTSTAAATATRVDRSRGLFRRCRRRCCCRRLRVRCVTSGSPPPPRPRTGHHHYHHRELTTCRLRRRDRSRAMVDASYAYVLSKERTGKKQKWFSTTSRRRPENDLFVASGVPAQPMPLADATATRPAVTTCTRQIYTHNLYDRFARISAWAKQRAQDSIIITESDRFLPNSPVNVIFDDLNTVLGRNTALSLYCVYSVSKKRARITAIIRFPSREPV</sequence>